<dbReference type="Proteomes" id="UP000799291">
    <property type="component" value="Unassembled WGS sequence"/>
</dbReference>
<dbReference type="OrthoDB" id="409136at2759"/>
<reference evidence="3" key="1">
    <citation type="journal article" date="2020" name="Stud. Mycol.">
        <title>101 Dothideomycetes genomes: a test case for predicting lifestyles and emergence of pathogens.</title>
        <authorList>
            <person name="Haridas S."/>
            <person name="Albert R."/>
            <person name="Binder M."/>
            <person name="Bloem J."/>
            <person name="Labutti K."/>
            <person name="Salamov A."/>
            <person name="Andreopoulos B."/>
            <person name="Baker S."/>
            <person name="Barry K."/>
            <person name="Bills G."/>
            <person name="Bluhm B."/>
            <person name="Cannon C."/>
            <person name="Castanera R."/>
            <person name="Culley D."/>
            <person name="Daum C."/>
            <person name="Ezra D."/>
            <person name="Gonzalez J."/>
            <person name="Henrissat B."/>
            <person name="Kuo A."/>
            <person name="Liang C."/>
            <person name="Lipzen A."/>
            <person name="Lutzoni F."/>
            <person name="Magnuson J."/>
            <person name="Mondo S."/>
            <person name="Nolan M."/>
            <person name="Ohm R."/>
            <person name="Pangilinan J."/>
            <person name="Park H.-J."/>
            <person name="Ramirez L."/>
            <person name="Alfaro M."/>
            <person name="Sun H."/>
            <person name="Tritt A."/>
            <person name="Yoshinaga Y."/>
            <person name="Zwiers L.-H."/>
            <person name="Turgeon B."/>
            <person name="Goodwin S."/>
            <person name="Spatafora J."/>
            <person name="Crous P."/>
            <person name="Grigoriev I."/>
        </authorList>
    </citation>
    <scope>NUCLEOTIDE SEQUENCE</scope>
    <source>
        <strain evidence="3">CBS 122367</strain>
    </source>
</reference>
<gene>
    <name evidence="3" type="ORF">K458DRAFT_374542</name>
</gene>
<feature type="transmembrane region" description="Helical" evidence="2">
    <location>
        <begin position="397"/>
        <end position="417"/>
    </location>
</feature>
<evidence type="ECO:0000256" key="1">
    <source>
        <dbReference type="SAM" id="MobiDB-lite"/>
    </source>
</evidence>
<name>A0A6G1INB0_9PLEO</name>
<sequence length="454" mass="50063">MDDGLEEACQISTRSADSDNTVRRYIPPRHPVLSNLPEAFECCSIIAQCESSITSDTPFDEKPENSFEKTLLDKFDALRQDVSGLKQRLNREDGKSFGSMVSFAYAGWKKQFRRAPRSGMKRLEWTCECGEELFADLPIANVGQYQQMLAFLTRPASTTRPAGHSSPIPSDLESGLTSSNDSSPRTSPNSTAGGKAPASTLGSGSTYIGSNSAQSFTWQQGDPYARTKYLELCVNVGKYETKLGEIQVTSSTSTGSTICTDAHLFRKIHDRYFALRKKTWRRLLYRPVGIKFVHFGVQAGHLVSFFSGTPLPSEEVLAAKCYEYNLQPPVPPPIDSRTFLHYFWKHGAHSHSTSALYVDRLPKKLGESLVRSLGVDELREGWGIHILEGPNKVAICWVLLAALAASFGVSLGYNLVVKAGDGGFAIGQWMVGVLAVSVSMLWFGLEDEVDSRFD</sequence>
<keyword evidence="2" id="KW-1133">Transmembrane helix</keyword>
<proteinExistence type="predicted"/>
<keyword evidence="2" id="KW-0472">Membrane</keyword>
<evidence type="ECO:0000313" key="3">
    <source>
        <dbReference type="EMBL" id="KAF2679734.1"/>
    </source>
</evidence>
<feature type="region of interest" description="Disordered" evidence="1">
    <location>
        <begin position="156"/>
        <end position="199"/>
    </location>
</feature>
<evidence type="ECO:0000256" key="2">
    <source>
        <dbReference type="SAM" id="Phobius"/>
    </source>
</evidence>
<feature type="transmembrane region" description="Helical" evidence="2">
    <location>
        <begin position="424"/>
        <end position="445"/>
    </location>
</feature>
<protein>
    <submittedName>
        <fullName evidence="3">Uncharacterized protein</fullName>
    </submittedName>
</protein>
<evidence type="ECO:0000313" key="4">
    <source>
        <dbReference type="Proteomes" id="UP000799291"/>
    </source>
</evidence>
<keyword evidence="4" id="KW-1185">Reference proteome</keyword>
<feature type="compositionally biased region" description="Polar residues" evidence="1">
    <location>
        <begin position="175"/>
        <end position="192"/>
    </location>
</feature>
<dbReference type="AlphaFoldDB" id="A0A6G1INB0"/>
<accession>A0A6G1INB0</accession>
<keyword evidence="2" id="KW-0812">Transmembrane</keyword>
<dbReference type="EMBL" id="MU005601">
    <property type="protein sequence ID" value="KAF2679734.1"/>
    <property type="molecule type" value="Genomic_DNA"/>
</dbReference>
<organism evidence="3 4">
    <name type="scientific">Lentithecium fluviatile CBS 122367</name>
    <dbReference type="NCBI Taxonomy" id="1168545"/>
    <lineage>
        <taxon>Eukaryota</taxon>
        <taxon>Fungi</taxon>
        <taxon>Dikarya</taxon>
        <taxon>Ascomycota</taxon>
        <taxon>Pezizomycotina</taxon>
        <taxon>Dothideomycetes</taxon>
        <taxon>Pleosporomycetidae</taxon>
        <taxon>Pleosporales</taxon>
        <taxon>Massarineae</taxon>
        <taxon>Lentitheciaceae</taxon>
        <taxon>Lentithecium</taxon>
    </lineage>
</organism>